<keyword evidence="11" id="KW-1185">Reference proteome</keyword>
<dbReference type="InterPro" id="IPR013083">
    <property type="entry name" value="Znf_RING/FYVE/PHD"/>
</dbReference>
<sequence>MAATTIDEYDGDTKKKKRKRSDFQSTQRKFLIGAKVEVRSVEEGFSGSWHCGRVIACGDQYREVEYDNLLVDEGTENLKETVTVSPILDGIELGNEVEVMNSFNYRGLIRPIPDKITVSRFSLNYGLCVDALVDDVWWEGVIFDYEDGKSERLVFFPDLGDVQMMKIDELRVTQDWDEIGDIWNVRGNWKFLELIEEYEVDMPTVVSVRQIWYDLRQLERFRNKIKEWTCGEKSVWVDLVRECILKSLHTTAEYIVDVLLGNSIGDEPIEEQLESRMKDTEMSYLPEDDEGVSEDLKEENPLAVSLYDESVENLSEEDEEYRPFSTKRKRRKISLSAHVVSDDLVKESEPVGREKWVPVGRDFVPEAKCCPEALQTYLKSQKYDASTRDSVLESRMHLSYLGWKIEQKRHTTSGNLIFRYRPPKGAPLYSLRLACHAVISPNTRPVPASKICRKGQGRASPPYVNASSFVDSESLYSDPPESHGTPINHSKLDLLPESWPQPLRSYVIACRKDGNSKKAKELREIARKYLFALGWTTKFVCKKNRKDLHYVSPRKKSYQSLLTACIGHCKEEFSYCKEIAESLGSSSHDKFSSNIPLEALGNTLPQNGLLAKGFAESSSSSQTKGNLEAGNIQEKGSSEQLKRQRNSASLHSSSNRKMKKMKASRLQLDSECKAHVPHSSKRARQDVILSSADRSPRTVLSWLIESNVVLPREKVRYMSLKDDSIIGEGKINRKGIKCNCCEQVFGLTNFGRHVGSNYTRPSARIFLQDGRSLLDCQKQLQEKNLNCIAVEPGKRTKGDMADEKNDYICSICHYGGILVLCDQCPSSFHLNCLGIKDLPDGKWFCPSCQCGICGQGELDSASEQPAEKKVLCCDQCHHEYHVECVRKRGLDKLDVNPKGSWFCGIKCEKLFASLHELLGMSFPVGVDNLSWSILKPRKDDCHQFAPSDKEADTEIQSKLNVALSVIHECFEPIKEPDAKTDLVEDVLFNNTSKLNRLNFWGFYTVLLEREDELISVATVRVHNEKVAEVPLVGTRSQYRRQGMCRILFDVLEQKLKELEVDRLILPAVPQVLHTWTTSFGFSKLTSSERLELVQYTFLDFQDTTMCEKFLRMSPVAKPTPEPTGSRPELILRFKLKKENIDTDRNPIIPAVIQAEQVERSQDAEQQQVELGVKDVSDSVVTAPPLDLTTTLQHEAEQSRHNSEPCILQKCSSAYGSLIIRAWSTLLLWNNIVLKPQEKVIAKPEAPLRWTPKIPLLFSPNDVSVYCSK</sequence>
<dbReference type="InterPro" id="IPR001965">
    <property type="entry name" value="Znf_PHD"/>
</dbReference>
<feature type="domain" description="PHD-type" evidence="8">
    <location>
        <begin position="806"/>
        <end position="851"/>
    </location>
</feature>
<dbReference type="SUPFAM" id="SSF55729">
    <property type="entry name" value="Acyl-CoA N-acyltransferases (Nat)"/>
    <property type="match status" value="1"/>
</dbReference>
<protein>
    <recommendedName>
        <fullName evidence="12">PHD finger transcription factor</fullName>
    </recommendedName>
</protein>
<dbReference type="Proteomes" id="UP001202328">
    <property type="component" value="Unassembled WGS sequence"/>
</dbReference>
<dbReference type="SUPFAM" id="SSF57903">
    <property type="entry name" value="FYVE/PHD zinc finger"/>
    <property type="match status" value="2"/>
</dbReference>
<dbReference type="GO" id="GO:0003714">
    <property type="term" value="F:transcription corepressor activity"/>
    <property type="evidence" value="ECO:0007669"/>
    <property type="project" value="InterPro"/>
</dbReference>
<dbReference type="InterPro" id="IPR011011">
    <property type="entry name" value="Znf_FYVE_PHD"/>
</dbReference>
<keyword evidence="2" id="KW-0479">Metal-binding</keyword>
<dbReference type="PROSITE" id="PS51186">
    <property type="entry name" value="GNAT"/>
    <property type="match status" value="1"/>
</dbReference>
<dbReference type="AlphaFoldDB" id="A0AAD4RWA6"/>
<dbReference type="GO" id="GO:0016747">
    <property type="term" value="F:acyltransferase activity, transferring groups other than amino-acyl groups"/>
    <property type="evidence" value="ECO:0007669"/>
    <property type="project" value="InterPro"/>
</dbReference>
<dbReference type="GO" id="GO:0008270">
    <property type="term" value="F:zinc ion binding"/>
    <property type="evidence" value="ECO:0007669"/>
    <property type="project" value="UniProtKB-KW"/>
</dbReference>
<comment type="subcellular location">
    <subcellularLocation>
        <location evidence="1">Nucleus</location>
    </subcellularLocation>
</comment>
<keyword evidence="5" id="KW-0539">Nucleus</keyword>
<dbReference type="InterPro" id="IPR019787">
    <property type="entry name" value="Znf_PHD-finger"/>
</dbReference>
<dbReference type="InterPro" id="IPR008395">
    <property type="entry name" value="Agenet-like_dom"/>
</dbReference>
<dbReference type="PROSITE" id="PS50016">
    <property type="entry name" value="ZF_PHD_2"/>
    <property type="match status" value="1"/>
</dbReference>
<evidence type="ECO:0000256" key="1">
    <source>
        <dbReference type="ARBA" id="ARBA00004123"/>
    </source>
</evidence>
<evidence type="ECO:0000256" key="4">
    <source>
        <dbReference type="ARBA" id="ARBA00022833"/>
    </source>
</evidence>
<evidence type="ECO:0000313" key="11">
    <source>
        <dbReference type="Proteomes" id="UP001202328"/>
    </source>
</evidence>
<dbReference type="InterPro" id="IPR014002">
    <property type="entry name" value="Agenet_dom_plant"/>
</dbReference>
<evidence type="ECO:0000256" key="5">
    <source>
        <dbReference type="ARBA" id="ARBA00023242"/>
    </source>
</evidence>
<dbReference type="Gene3D" id="3.40.630.30">
    <property type="match status" value="1"/>
</dbReference>
<evidence type="ECO:0008006" key="12">
    <source>
        <dbReference type="Google" id="ProtNLM"/>
    </source>
</evidence>
<keyword evidence="3 6" id="KW-0863">Zinc-finger</keyword>
<dbReference type="InterPro" id="IPR059153">
    <property type="entry name" value="NSD_PHD-1st"/>
</dbReference>
<dbReference type="Pfam" id="PF16135">
    <property type="entry name" value="TDBD"/>
    <property type="match status" value="1"/>
</dbReference>
<comment type="caution">
    <text evidence="10">The sequence shown here is derived from an EMBL/GenBank/DDBJ whole genome shotgun (WGS) entry which is preliminary data.</text>
</comment>
<evidence type="ECO:0000256" key="2">
    <source>
        <dbReference type="ARBA" id="ARBA00022723"/>
    </source>
</evidence>
<dbReference type="InterPro" id="IPR056511">
    <property type="entry name" value="IDM1_C"/>
</dbReference>
<name>A0AAD4RWA6_9MAGN</name>
<evidence type="ECO:0000259" key="9">
    <source>
        <dbReference type="PROSITE" id="PS51186"/>
    </source>
</evidence>
<dbReference type="InterPro" id="IPR042163">
    <property type="entry name" value="PHF12"/>
</dbReference>
<evidence type="ECO:0000259" key="8">
    <source>
        <dbReference type="PROSITE" id="PS50016"/>
    </source>
</evidence>
<dbReference type="GO" id="GO:0005634">
    <property type="term" value="C:nucleus"/>
    <property type="evidence" value="ECO:0007669"/>
    <property type="project" value="UniProtKB-SubCell"/>
</dbReference>
<accession>A0AAD4RWA6</accession>
<dbReference type="InterPro" id="IPR000182">
    <property type="entry name" value="GNAT_dom"/>
</dbReference>
<evidence type="ECO:0000256" key="6">
    <source>
        <dbReference type="PROSITE-ProRule" id="PRU00146"/>
    </source>
</evidence>
<dbReference type="SMART" id="SM00743">
    <property type="entry name" value="Agenet"/>
    <property type="match status" value="2"/>
</dbReference>
<evidence type="ECO:0000256" key="7">
    <source>
        <dbReference type="SAM" id="MobiDB-lite"/>
    </source>
</evidence>
<dbReference type="GO" id="GO:0006357">
    <property type="term" value="P:regulation of transcription by RNA polymerase II"/>
    <property type="evidence" value="ECO:0007669"/>
    <property type="project" value="TreeGrafter"/>
</dbReference>
<dbReference type="PANTHER" id="PTHR46309">
    <property type="entry name" value="PHD FINGER PROTEIN 12"/>
    <property type="match status" value="1"/>
</dbReference>
<gene>
    <name evidence="10" type="ORF">MKW98_005176</name>
</gene>
<reference evidence="10" key="1">
    <citation type="submission" date="2022-04" db="EMBL/GenBank/DDBJ databases">
        <title>A functionally conserved STORR gene fusion in Papaver species that diverged 16.8 million years ago.</title>
        <authorList>
            <person name="Catania T."/>
        </authorList>
    </citation>
    <scope>NUCLEOTIDE SEQUENCE</scope>
    <source>
        <strain evidence="10">S-188037</strain>
    </source>
</reference>
<dbReference type="CDD" id="cd20405">
    <property type="entry name" value="Tudor_Agenet_AtDUF_rpt1_3"/>
    <property type="match status" value="1"/>
</dbReference>
<dbReference type="Gene3D" id="3.30.40.10">
    <property type="entry name" value="Zinc/RING finger domain, C3HC4 (zinc finger)"/>
    <property type="match status" value="2"/>
</dbReference>
<proteinExistence type="predicted"/>
<dbReference type="Pfam" id="PF23209">
    <property type="entry name" value="IDM1_C"/>
    <property type="match status" value="1"/>
</dbReference>
<feature type="compositionally biased region" description="Basic residues" evidence="7">
    <location>
        <begin position="654"/>
        <end position="663"/>
    </location>
</feature>
<dbReference type="Pfam" id="PF22970">
    <property type="entry name" value="DUF7028"/>
    <property type="match status" value="2"/>
</dbReference>
<keyword evidence="4" id="KW-0862">Zinc</keyword>
<dbReference type="PANTHER" id="PTHR46309:SF12">
    <property type="entry name" value="GB|AAC80581.1"/>
    <property type="match status" value="1"/>
</dbReference>
<dbReference type="Pfam" id="PF05641">
    <property type="entry name" value="Agenet"/>
    <property type="match status" value="1"/>
</dbReference>
<dbReference type="Pfam" id="PF23011">
    <property type="entry name" value="PHD-1st_NSD"/>
    <property type="match status" value="1"/>
</dbReference>
<dbReference type="CDD" id="cd04301">
    <property type="entry name" value="NAT_SF"/>
    <property type="match status" value="1"/>
</dbReference>
<organism evidence="10 11">
    <name type="scientific">Papaver atlanticum</name>
    <dbReference type="NCBI Taxonomy" id="357466"/>
    <lineage>
        <taxon>Eukaryota</taxon>
        <taxon>Viridiplantae</taxon>
        <taxon>Streptophyta</taxon>
        <taxon>Embryophyta</taxon>
        <taxon>Tracheophyta</taxon>
        <taxon>Spermatophyta</taxon>
        <taxon>Magnoliopsida</taxon>
        <taxon>Ranunculales</taxon>
        <taxon>Papaveraceae</taxon>
        <taxon>Papaveroideae</taxon>
        <taxon>Papaver</taxon>
    </lineage>
</organism>
<feature type="region of interest" description="Disordered" evidence="7">
    <location>
        <begin position="618"/>
        <end position="664"/>
    </location>
</feature>
<dbReference type="SMART" id="SM00249">
    <property type="entry name" value="PHD"/>
    <property type="match status" value="2"/>
</dbReference>
<evidence type="ECO:0000256" key="3">
    <source>
        <dbReference type="ARBA" id="ARBA00022771"/>
    </source>
</evidence>
<dbReference type="EMBL" id="JAJJMB010017633">
    <property type="protein sequence ID" value="KAI3836843.1"/>
    <property type="molecule type" value="Genomic_DNA"/>
</dbReference>
<dbReference type="InterPro" id="IPR032308">
    <property type="entry name" value="TDBD"/>
</dbReference>
<dbReference type="InterPro" id="IPR016181">
    <property type="entry name" value="Acyl_CoA_acyltransferase"/>
</dbReference>
<feature type="region of interest" description="Disordered" evidence="7">
    <location>
        <begin position="1"/>
        <end position="20"/>
    </location>
</feature>
<dbReference type="InterPro" id="IPR054292">
    <property type="entry name" value="DUF7028"/>
</dbReference>
<feature type="domain" description="N-acetyltransferase" evidence="9">
    <location>
        <begin position="964"/>
        <end position="1104"/>
    </location>
</feature>
<evidence type="ECO:0000313" key="10">
    <source>
        <dbReference type="EMBL" id="KAI3836843.1"/>
    </source>
</evidence>